<sequence>MTEIPIKSNKNPNYTTLAPNFIICSSSLTRGFCFVGALPQLRARCHPTALLPPKSQCQPWFPPSVAVSVDFFITACRKGQRRGLNHSFAVGFVVFHRWPPNPHRRPIASLPNSVPPLRRCSELVKSAESGDSSTSVDRICKCGLIAQLKVSNSEANPGMEYYSCPNGRCRWFRWEGPSVKCPVRVGGQNRERDAEESQVGLGSSLLVHERIRKIENDCVTLKILACMNLLCFVFCLFLLMMLLFKH</sequence>
<feature type="transmembrane region" description="Helical" evidence="5">
    <location>
        <begin position="221"/>
        <end position="244"/>
    </location>
</feature>
<evidence type="ECO:0000256" key="1">
    <source>
        <dbReference type="ARBA" id="ARBA00022723"/>
    </source>
</evidence>
<keyword evidence="3" id="KW-0862">Zinc</keyword>
<keyword evidence="8" id="KW-1185">Reference proteome</keyword>
<reference evidence="7 8" key="1">
    <citation type="journal article" date="2023" name="Plants (Basel)">
        <title>Bridging the Gap: Combining Genomics and Transcriptomics Approaches to Understand Stylosanthes scabra, an Orphan Legume from the Brazilian Caatinga.</title>
        <authorList>
            <person name="Ferreira-Neto J.R.C."/>
            <person name="da Silva M.D."/>
            <person name="Binneck E."/>
            <person name="de Melo N.F."/>
            <person name="da Silva R.H."/>
            <person name="de Melo A.L.T.M."/>
            <person name="Pandolfi V."/>
            <person name="Bustamante F.O."/>
            <person name="Brasileiro-Vidal A.C."/>
            <person name="Benko-Iseppon A.M."/>
        </authorList>
    </citation>
    <scope>NUCLEOTIDE SEQUENCE [LARGE SCALE GENOMIC DNA]</scope>
    <source>
        <tissue evidence="7">Leaves</tissue>
    </source>
</reference>
<keyword evidence="5" id="KW-0472">Membrane</keyword>
<evidence type="ECO:0000259" key="6">
    <source>
        <dbReference type="PROSITE" id="PS51999"/>
    </source>
</evidence>
<dbReference type="EMBL" id="JASCZI010211915">
    <property type="protein sequence ID" value="MED6197526.1"/>
    <property type="molecule type" value="Genomic_DNA"/>
</dbReference>
<keyword evidence="2 4" id="KW-0863">Zinc-finger</keyword>
<evidence type="ECO:0000256" key="4">
    <source>
        <dbReference type="PROSITE-ProRule" id="PRU01343"/>
    </source>
</evidence>
<protein>
    <recommendedName>
        <fullName evidence="6">GRF-type domain-containing protein</fullName>
    </recommendedName>
</protein>
<comment type="caution">
    <text evidence="7">The sequence shown here is derived from an EMBL/GenBank/DDBJ whole genome shotgun (WGS) entry which is preliminary data.</text>
</comment>
<keyword evidence="5" id="KW-1133">Transmembrane helix</keyword>
<dbReference type="PROSITE" id="PS51999">
    <property type="entry name" value="ZF_GRF"/>
    <property type="match status" value="1"/>
</dbReference>
<proteinExistence type="predicted"/>
<organism evidence="7 8">
    <name type="scientific">Stylosanthes scabra</name>
    <dbReference type="NCBI Taxonomy" id="79078"/>
    <lineage>
        <taxon>Eukaryota</taxon>
        <taxon>Viridiplantae</taxon>
        <taxon>Streptophyta</taxon>
        <taxon>Embryophyta</taxon>
        <taxon>Tracheophyta</taxon>
        <taxon>Spermatophyta</taxon>
        <taxon>Magnoliopsida</taxon>
        <taxon>eudicotyledons</taxon>
        <taxon>Gunneridae</taxon>
        <taxon>Pentapetalae</taxon>
        <taxon>rosids</taxon>
        <taxon>fabids</taxon>
        <taxon>Fabales</taxon>
        <taxon>Fabaceae</taxon>
        <taxon>Papilionoideae</taxon>
        <taxon>50 kb inversion clade</taxon>
        <taxon>dalbergioids sensu lato</taxon>
        <taxon>Dalbergieae</taxon>
        <taxon>Pterocarpus clade</taxon>
        <taxon>Stylosanthes</taxon>
    </lineage>
</organism>
<name>A0ABU6XI99_9FABA</name>
<accession>A0ABU6XI99</accession>
<dbReference type="Proteomes" id="UP001341840">
    <property type="component" value="Unassembled WGS sequence"/>
</dbReference>
<gene>
    <name evidence="7" type="ORF">PIB30_057262</name>
</gene>
<keyword evidence="5" id="KW-0812">Transmembrane</keyword>
<dbReference type="Pfam" id="PF06839">
    <property type="entry name" value="Zn_ribbon_GRF"/>
    <property type="match status" value="1"/>
</dbReference>
<dbReference type="InterPro" id="IPR010666">
    <property type="entry name" value="Znf_GRF"/>
</dbReference>
<evidence type="ECO:0000256" key="3">
    <source>
        <dbReference type="ARBA" id="ARBA00022833"/>
    </source>
</evidence>
<evidence type="ECO:0000313" key="8">
    <source>
        <dbReference type="Proteomes" id="UP001341840"/>
    </source>
</evidence>
<evidence type="ECO:0000256" key="5">
    <source>
        <dbReference type="SAM" id="Phobius"/>
    </source>
</evidence>
<evidence type="ECO:0000256" key="2">
    <source>
        <dbReference type="ARBA" id="ARBA00022771"/>
    </source>
</evidence>
<evidence type="ECO:0000313" key="7">
    <source>
        <dbReference type="EMBL" id="MED6197526.1"/>
    </source>
</evidence>
<feature type="domain" description="GRF-type" evidence="6">
    <location>
        <begin position="140"/>
        <end position="178"/>
    </location>
</feature>
<keyword evidence="1" id="KW-0479">Metal-binding</keyword>